<keyword evidence="1" id="KW-0067">ATP-binding</keyword>
<evidence type="ECO:0000313" key="1">
    <source>
        <dbReference type="EMBL" id="WWQ66627.1"/>
    </source>
</evidence>
<dbReference type="EMBL" id="CP146022">
    <property type="protein sequence ID" value="WWQ66627.1"/>
    <property type="molecule type" value="Genomic_DNA"/>
</dbReference>
<proteinExistence type="predicted"/>
<reference evidence="1" key="1">
    <citation type="journal article" date="2025" name="Int. J. Syst. Evol. Microbiol.">
        <title>Streptomyces citrinus sp. nov., with yellow diffusible pigment.</title>
        <authorList>
            <person name="He Y."/>
            <person name="Yang E."/>
            <person name="Xu J."/>
            <person name="Sun Y."/>
            <person name="Sun L."/>
        </authorList>
    </citation>
    <scope>NUCLEOTIDE SEQUENCE</scope>
    <source>
        <strain evidence="1">Q6</strain>
    </source>
</reference>
<evidence type="ECO:0000313" key="2">
    <source>
        <dbReference type="Proteomes" id="UP001432251"/>
    </source>
</evidence>
<keyword evidence="2" id="KW-1185">Reference proteome</keyword>
<gene>
    <name evidence="1" type="ORF">V2W30_27015</name>
</gene>
<name>A0ACD5AHC3_9ACTN</name>
<dbReference type="Proteomes" id="UP001432251">
    <property type="component" value="Chromosome"/>
</dbReference>
<organism evidence="1 2">
    <name type="scientific">Streptomyces citrinus</name>
    <dbReference type="NCBI Taxonomy" id="3118173"/>
    <lineage>
        <taxon>Bacteria</taxon>
        <taxon>Bacillati</taxon>
        <taxon>Actinomycetota</taxon>
        <taxon>Actinomycetes</taxon>
        <taxon>Kitasatosporales</taxon>
        <taxon>Streptomycetaceae</taxon>
        <taxon>Streptomyces</taxon>
    </lineage>
</organism>
<sequence>MDTTSPRDPQGDTLNPEGAALAAELHDLETELLERYRRLLVDQHNPLGIEQEAWTTCRQQAQHIIAECMHSLRHGTQPLLSRQLLQKTRRLGGARISQGIAPVHSVRAGALLFQVVMEALSDAVVRHPGAAHQLMKALMSLQTAITRRLEEGAGGFDLFLLDVVRDAEQQGRHGMAREIHDRIGSVASLALRQLELYELTQGLTPAADARLSSLKQAILETLYTTRDIVTELRTRTNTTRSLQLALQAFVSAMALDEPVVEIRVTDPEDLLPRSLGDDLFLMLRECLRNAIAHAAATRVVIEVHVGSEGVRATVRDDGTGFSPGKSAGNGLASLTERTGLLGGRLTIDSAPGKGTSVALTVPVDEHDKENHGQPYGYGPAAGA</sequence>
<protein>
    <submittedName>
        <fullName evidence="1">ATP-binding protein</fullName>
    </submittedName>
</protein>
<keyword evidence="1" id="KW-0547">Nucleotide-binding</keyword>
<accession>A0ACD5AHC3</accession>